<keyword evidence="3" id="KW-1185">Reference proteome</keyword>
<reference evidence="3" key="1">
    <citation type="journal article" date="2019" name="Int. J. Syst. Evol. Microbiol.">
        <title>The Global Catalogue of Microorganisms (GCM) 10K type strain sequencing project: providing services to taxonomists for standard genome sequencing and annotation.</title>
        <authorList>
            <consortium name="The Broad Institute Genomics Platform"/>
            <consortium name="The Broad Institute Genome Sequencing Center for Infectious Disease"/>
            <person name="Wu L."/>
            <person name="Ma J."/>
        </authorList>
    </citation>
    <scope>NUCLEOTIDE SEQUENCE [LARGE SCALE GENOMIC DNA]</scope>
    <source>
        <strain evidence="3">KLKA75</strain>
    </source>
</reference>
<gene>
    <name evidence="2" type="ORF">ACFPCY_22500</name>
</gene>
<proteinExistence type="predicted"/>
<feature type="region of interest" description="Disordered" evidence="1">
    <location>
        <begin position="1"/>
        <end position="22"/>
    </location>
</feature>
<feature type="compositionally biased region" description="Basic and acidic residues" evidence="1">
    <location>
        <begin position="70"/>
        <end position="94"/>
    </location>
</feature>
<evidence type="ECO:0000313" key="3">
    <source>
        <dbReference type="Proteomes" id="UP001595872"/>
    </source>
</evidence>
<organism evidence="2 3">
    <name type="scientific">Actinomadura gamaensis</name>
    <dbReference type="NCBI Taxonomy" id="1763541"/>
    <lineage>
        <taxon>Bacteria</taxon>
        <taxon>Bacillati</taxon>
        <taxon>Actinomycetota</taxon>
        <taxon>Actinomycetes</taxon>
        <taxon>Streptosporangiales</taxon>
        <taxon>Thermomonosporaceae</taxon>
        <taxon>Actinomadura</taxon>
    </lineage>
</organism>
<protein>
    <submittedName>
        <fullName evidence="2">Uncharacterized protein</fullName>
    </submittedName>
</protein>
<sequence length="94" mass="10194">MSAAPSTEAPATPRRTASADEEQMALSLVTLWAMRTGRTPPPGPYPSLPAAELIDFWADPHMPHPSTPDPRADANRPRHERGDTRGAESARPRS</sequence>
<evidence type="ECO:0000256" key="1">
    <source>
        <dbReference type="SAM" id="MobiDB-lite"/>
    </source>
</evidence>
<dbReference type="Proteomes" id="UP001595872">
    <property type="component" value="Unassembled WGS sequence"/>
</dbReference>
<evidence type="ECO:0000313" key="2">
    <source>
        <dbReference type="EMBL" id="MFC4910103.1"/>
    </source>
</evidence>
<comment type="caution">
    <text evidence="2">The sequence shown here is derived from an EMBL/GenBank/DDBJ whole genome shotgun (WGS) entry which is preliminary data.</text>
</comment>
<dbReference type="RefSeq" id="WP_378258141.1">
    <property type="nucleotide sequence ID" value="NZ_JBHSIT010000006.1"/>
</dbReference>
<name>A0ABV9U3K2_9ACTN</name>
<feature type="compositionally biased region" description="Low complexity" evidence="1">
    <location>
        <begin position="1"/>
        <end position="16"/>
    </location>
</feature>
<feature type="region of interest" description="Disordered" evidence="1">
    <location>
        <begin position="56"/>
        <end position="94"/>
    </location>
</feature>
<dbReference type="EMBL" id="JBHSIT010000006">
    <property type="protein sequence ID" value="MFC4910103.1"/>
    <property type="molecule type" value="Genomic_DNA"/>
</dbReference>
<accession>A0ABV9U3K2</accession>